<evidence type="ECO:0000313" key="1">
    <source>
        <dbReference type="EMBL" id="TNV74963.1"/>
    </source>
</evidence>
<name>A0A8J8NH51_HALGN</name>
<reference evidence="1" key="1">
    <citation type="submission" date="2019-06" db="EMBL/GenBank/DDBJ databases">
        <authorList>
            <person name="Zheng W."/>
        </authorList>
    </citation>
    <scope>NUCLEOTIDE SEQUENCE</scope>
    <source>
        <strain evidence="1">QDHG01</strain>
    </source>
</reference>
<gene>
    <name evidence="1" type="ORF">FGO68_gene15010</name>
</gene>
<comment type="caution">
    <text evidence="1">The sequence shown here is derived from an EMBL/GenBank/DDBJ whole genome shotgun (WGS) entry which is preliminary data.</text>
</comment>
<proteinExistence type="predicted"/>
<organism evidence="1 2">
    <name type="scientific">Halteria grandinella</name>
    <dbReference type="NCBI Taxonomy" id="5974"/>
    <lineage>
        <taxon>Eukaryota</taxon>
        <taxon>Sar</taxon>
        <taxon>Alveolata</taxon>
        <taxon>Ciliophora</taxon>
        <taxon>Intramacronucleata</taxon>
        <taxon>Spirotrichea</taxon>
        <taxon>Stichotrichia</taxon>
        <taxon>Sporadotrichida</taxon>
        <taxon>Halteriidae</taxon>
        <taxon>Halteria</taxon>
    </lineage>
</organism>
<dbReference type="EMBL" id="RRYP01016539">
    <property type="protein sequence ID" value="TNV74963.1"/>
    <property type="molecule type" value="Genomic_DNA"/>
</dbReference>
<evidence type="ECO:0000313" key="2">
    <source>
        <dbReference type="Proteomes" id="UP000785679"/>
    </source>
</evidence>
<sequence length="73" mass="8954">MLFVKLMLLSNLFKEIKIHPCPFRRPKILHCILCPFFVFLMHPLIKQELEIFQLEFIQVLIQCTFYPYLKNHF</sequence>
<accession>A0A8J8NH51</accession>
<dbReference type="Proteomes" id="UP000785679">
    <property type="component" value="Unassembled WGS sequence"/>
</dbReference>
<dbReference type="AlphaFoldDB" id="A0A8J8NH51"/>
<protein>
    <submittedName>
        <fullName evidence="1">Uncharacterized protein</fullName>
    </submittedName>
</protein>
<keyword evidence="2" id="KW-1185">Reference proteome</keyword>